<name>A0ACB9T8M9_HOLOL</name>
<reference evidence="1" key="1">
    <citation type="submission" date="2022-04" db="EMBL/GenBank/DDBJ databases">
        <title>Chromosome-scale genome assembly of Holotrichia oblita Faldermann.</title>
        <authorList>
            <person name="Rongchong L."/>
        </authorList>
    </citation>
    <scope>NUCLEOTIDE SEQUENCE</scope>
    <source>
        <strain evidence="1">81SQS9</strain>
    </source>
</reference>
<keyword evidence="2" id="KW-1185">Reference proteome</keyword>
<gene>
    <name evidence="1" type="ORF">MML48_4g00017177</name>
</gene>
<sequence>MGPSGAGKSTLMNILAGYRTSNLNGSVLINGKERSLRRFRKMSAYIMQDDCLQPHLTVKEAMTVAANLKIGKDLTKNDKKVVIDEIMETLGLQDCKNTLTTSLSGGQRKRLSIALELVNNPPVMFFDEPTSGLDSSSCFQCLSLLKSLARGGRTVICTIHQPSARLFEMFDHLYMLAEGQCIYRGPIPGLVPFLSTMGLECPSYHNPADYVIEVACGEHGEYVQKLVVAVNSGKCNNHTLKTPESNGNGVPNVISKDSKALGAPNGITTHSTTANATCTTSLLDSAENLPISDNKGSFPTSSVLQFWILLKRTVLSILRDQTLTRMRLISHFIIGILLGLIYYNIGNDAAKVTSNAGCIFFMVMFTMFSAMMPTILT</sequence>
<protein>
    <submittedName>
        <fullName evidence="1">Abc transporter g family member 28</fullName>
    </submittedName>
</protein>
<dbReference type="EMBL" id="CM043018">
    <property type="protein sequence ID" value="KAI4463045.1"/>
    <property type="molecule type" value="Genomic_DNA"/>
</dbReference>
<organism evidence="1 2">
    <name type="scientific">Holotrichia oblita</name>
    <name type="common">Chafer beetle</name>
    <dbReference type="NCBI Taxonomy" id="644536"/>
    <lineage>
        <taxon>Eukaryota</taxon>
        <taxon>Metazoa</taxon>
        <taxon>Ecdysozoa</taxon>
        <taxon>Arthropoda</taxon>
        <taxon>Hexapoda</taxon>
        <taxon>Insecta</taxon>
        <taxon>Pterygota</taxon>
        <taxon>Neoptera</taxon>
        <taxon>Endopterygota</taxon>
        <taxon>Coleoptera</taxon>
        <taxon>Polyphaga</taxon>
        <taxon>Scarabaeiformia</taxon>
        <taxon>Scarabaeidae</taxon>
        <taxon>Melolonthinae</taxon>
        <taxon>Holotrichia</taxon>
    </lineage>
</organism>
<proteinExistence type="predicted"/>
<dbReference type="Proteomes" id="UP001056778">
    <property type="component" value="Chromosome 4"/>
</dbReference>
<accession>A0ACB9T8M9</accession>
<evidence type="ECO:0000313" key="1">
    <source>
        <dbReference type="EMBL" id="KAI4463045.1"/>
    </source>
</evidence>
<comment type="caution">
    <text evidence="1">The sequence shown here is derived from an EMBL/GenBank/DDBJ whole genome shotgun (WGS) entry which is preliminary data.</text>
</comment>
<evidence type="ECO:0000313" key="2">
    <source>
        <dbReference type="Proteomes" id="UP001056778"/>
    </source>
</evidence>